<protein>
    <recommendedName>
        <fullName evidence="3">Secreted protein</fullName>
    </recommendedName>
</protein>
<gene>
    <name evidence="1" type="ORF">PIB30_044449</name>
</gene>
<comment type="caution">
    <text evidence="1">The sequence shown here is derived from an EMBL/GenBank/DDBJ whole genome shotgun (WGS) entry which is preliminary data.</text>
</comment>
<organism evidence="1 2">
    <name type="scientific">Stylosanthes scabra</name>
    <dbReference type="NCBI Taxonomy" id="79078"/>
    <lineage>
        <taxon>Eukaryota</taxon>
        <taxon>Viridiplantae</taxon>
        <taxon>Streptophyta</taxon>
        <taxon>Embryophyta</taxon>
        <taxon>Tracheophyta</taxon>
        <taxon>Spermatophyta</taxon>
        <taxon>Magnoliopsida</taxon>
        <taxon>eudicotyledons</taxon>
        <taxon>Gunneridae</taxon>
        <taxon>Pentapetalae</taxon>
        <taxon>rosids</taxon>
        <taxon>fabids</taxon>
        <taxon>Fabales</taxon>
        <taxon>Fabaceae</taxon>
        <taxon>Papilionoideae</taxon>
        <taxon>50 kb inversion clade</taxon>
        <taxon>dalbergioids sensu lato</taxon>
        <taxon>Dalbergieae</taxon>
        <taxon>Pterocarpus clade</taxon>
        <taxon>Stylosanthes</taxon>
    </lineage>
</organism>
<dbReference type="EMBL" id="JASCZI010060680">
    <property type="protein sequence ID" value="MED6135234.1"/>
    <property type="molecule type" value="Genomic_DNA"/>
</dbReference>
<name>A0ABU6SFW8_9FABA</name>
<reference evidence="1 2" key="1">
    <citation type="journal article" date="2023" name="Plants (Basel)">
        <title>Bridging the Gap: Combining Genomics and Transcriptomics Approaches to Understand Stylosanthes scabra, an Orphan Legume from the Brazilian Caatinga.</title>
        <authorList>
            <person name="Ferreira-Neto J.R.C."/>
            <person name="da Silva M.D."/>
            <person name="Binneck E."/>
            <person name="de Melo N.F."/>
            <person name="da Silva R.H."/>
            <person name="de Melo A.L.T.M."/>
            <person name="Pandolfi V."/>
            <person name="Bustamante F.O."/>
            <person name="Brasileiro-Vidal A.C."/>
            <person name="Benko-Iseppon A.M."/>
        </authorList>
    </citation>
    <scope>NUCLEOTIDE SEQUENCE [LARGE SCALE GENOMIC DNA]</scope>
    <source>
        <tissue evidence="1">Leaves</tissue>
    </source>
</reference>
<keyword evidence="2" id="KW-1185">Reference proteome</keyword>
<dbReference type="Proteomes" id="UP001341840">
    <property type="component" value="Unassembled WGS sequence"/>
</dbReference>
<sequence length="153" mass="16800">MSAASSFALVAVSVQRSFSTHSCTVLFLFVCFDNKLGSVSHVPLCFAVSSCDNNSDHSDPTLIYPTVVNVKCASSAFFLVYPLVGSLPFTPVSLGRLRGSLLTALAKLFLMWSFVLWKEEILLLYRCKSIQAYRYGVVAVGWPTRVPAYTSRA</sequence>
<proteinExistence type="predicted"/>
<accession>A0ABU6SFW8</accession>
<evidence type="ECO:0000313" key="1">
    <source>
        <dbReference type="EMBL" id="MED6135234.1"/>
    </source>
</evidence>
<evidence type="ECO:0000313" key="2">
    <source>
        <dbReference type="Proteomes" id="UP001341840"/>
    </source>
</evidence>
<evidence type="ECO:0008006" key="3">
    <source>
        <dbReference type="Google" id="ProtNLM"/>
    </source>
</evidence>